<name>A4TU27_9PROT</name>
<dbReference type="Pfam" id="PF10442">
    <property type="entry name" value="FIST_C"/>
    <property type="match status" value="1"/>
</dbReference>
<accession>A4TU27</accession>
<feature type="domain" description="FIST" evidence="1">
    <location>
        <begin position="32"/>
        <end position="215"/>
    </location>
</feature>
<proteinExistence type="predicted"/>
<reference evidence="3" key="1">
    <citation type="journal article" date="2007" name="J. Bacteriol.">
        <title>Comparative genome analysis of four magnetotactic bacteria reveals a complex set of group-specific genes implicated in magnetosome biomineralization and function.</title>
        <authorList>
            <person name="Richter M."/>
            <person name="Kube M."/>
            <person name="Bazylinski D.A."/>
            <person name="Lombardot T."/>
            <person name="Gloeckner F.O."/>
            <person name="Reinhardt R."/>
            <person name="Schueler D."/>
        </authorList>
    </citation>
    <scope>NUCLEOTIDE SEQUENCE</scope>
    <source>
        <strain evidence="3">MSR-1</strain>
    </source>
</reference>
<dbReference type="AlphaFoldDB" id="A4TU27"/>
<dbReference type="InterPro" id="IPR019494">
    <property type="entry name" value="FIST_C"/>
</dbReference>
<dbReference type="SMART" id="SM01204">
    <property type="entry name" value="FIST_C"/>
    <property type="match status" value="1"/>
</dbReference>
<organism evidence="3">
    <name type="scientific">Magnetospirillum gryphiswaldense</name>
    <dbReference type="NCBI Taxonomy" id="55518"/>
    <lineage>
        <taxon>Bacteria</taxon>
        <taxon>Pseudomonadati</taxon>
        <taxon>Pseudomonadota</taxon>
        <taxon>Alphaproteobacteria</taxon>
        <taxon>Rhodospirillales</taxon>
        <taxon>Rhodospirillaceae</taxon>
        <taxon>Magnetospirillum</taxon>
    </lineage>
</organism>
<dbReference type="RefSeq" id="WP_024081415.1">
    <property type="nucleotide sequence ID" value="NZ_CP027527.1"/>
</dbReference>
<evidence type="ECO:0000259" key="2">
    <source>
        <dbReference type="SMART" id="SM01204"/>
    </source>
</evidence>
<dbReference type="InterPro" id="IPR013702">
    <property type="entry name" value="FIST_domain_N"/>
</dbReference>
<dbReference type="PANTHER" id="PTHR14939">
    <property type="entry name" value="F-BOX ONLY PROTEIN 22"/>
    <property type="match status" value="1"/>
</dbReference>
<gene>
    <name evidence="3" type="ORF">MGR_2066</name>
</gene>
<dbReference type="EMBL" id="CU459003">
    <property type="protein sequence ID" value="CAM74134.1"/>
    <property type="molecule type" value="Genomic_DNA"/>
</dbReference>
<evidence type="ECO:0000259" key="1">
    <source>
        <dbReference type="SMART" id="SM00897"/>
    </source>
</evidence>
<evidence type="ECO:0000313" key="3">
    <source>
        <dbReference type="EMBL" id="CAM74134.1"/>
    </source>
</evidence>
<dbReference type="SMART" id="SM00897">
    <property type="entry name" value="FIST"/>
    <property type="match status" value="1"/>
</dbReference>
<dbReference type="Pfam" id="PF08495">
    <property type="entry name" value="FIST"/>
    <property type="match status" value="1"/>
</dbReference>
<dbReference type="PANTHER" id="PTHR14939:SF5">
    <property type="entry name" value="F-BOX ONLY PROTEIN 22"/>
    <property type="match status" value="1"/>
</dbReference>
<sequence>MRPLFVAAHAVADHWGLAAKACLERVSAAVGRANLGILYTTEAFAADLPSILTFLRETTRVENWVGAAVPGLCVGNQEIRDGGAMAVMLGQVPEGAFKLFSSTDAADFAARLGLWATANSPSIALVHGDPRHAGLPALIESLADGIGFLTGGLVAAGDHPSHLAGSVLPGALSGVLLAEPIQAVVGLTQGCTPIGPLHAVTEGWANVVAGLDGKSALAVFKAEVGELLARDPRRAAGYIHAALPVEGSDQGDYVVRTLMGLDTAQGWLAVADDIHVGQRLMLVRRDPIAAQADLARMLDDVCGRLQGRLPLAAIYVTCTARGEHMFGEPGAELAQVRQALGPAVPLIGYFANGEISGQRLYGYTGVLTVLTGTVP</sequence>
<feature type="domain" description="FIST C-domain" evidence="2">
    <location>
        <begin position="216"/>
        <end position="358"/>
    </location>
</feature>
<protein>
    <submittedName>
        <fullName evidence="3">Protein conserved in bacteria</fullName>
    </submittedName>
</protein>